<protein>
    <submittedName>
        <fullName evidence="6">LysR family transcriptional regulator</fullName>
    </submittedName>
</protein>
<dbReference type="InterPro" id="IPR000847">
    <property type="entry name" value="LysR_HTH_N"/>
</dbReference>
<keyword evidence="3" id="KW-0238">DNA-binding</keyword>
<dbReference type="PANTHER" id="PTHR30537:SF5">
    <property type="entry name" value="HTH-TYPE TRANSCRIPTIONAL ACTIVATOR TTDR-RELATED"/>
    <property type="match status" value="1"/>
</dbReference>
<comment type="caution">
    <text evidence="6">The sequence shown here is derived from an EMBL/GenBank/DDBJ whole genome shotgun (WGS) entry which is preliminary data.</text>
</comment>
<dbReference type="InterPro" id="IPR058163">
    <property type="entry name" value="LysR-type_TF_proteobact-type"/>
</dbReference>
<evidence type="ECO:0000259" key="5">
    <source>
        <dbReference type="PROSITE" id="PS50931"/>
    </source>
</evidence>
<evidence type="ECO:0000313" key="6">
    <source>
        <dbReference type="EMBL" id="MFD0913697.1"/>
    </source>
</evidence>
<comment type="similarity">
    <text evidence="1">Belongs to the LysR transcriptional regulatory family.</text>
</comment>
<dbReference type="EMBL" id="JBHTKB010000001">
    <property type="protein sequence ID" value="MFD0913697.1"/>
    <property type="molecule type" value="Genomic_DNA"/>
</dbReference>
<evidence type="ECO:0000256" key="2">
    <source>
        <dbReference type="ARBA" id="ARBA00023015"/>
    </source>
</evidence>
<dbReference type="SUPFAM" id="SSF53850">
    <property type="entry name" value="Periplasmic binding protein-like II"/>
    <property type="match status" value="1"/>
</dbReference>
<proteinExistence type="inferred from homology"/>
<accession>A0ABW3F5I5</accession>
<dbReference type="Proteomes" id="UP001597128">
    <property type="component" value="Unassembled WGS sequence"/>
</dbReference>
<dbReference type="CDD" id="cd08422">
    <property type="entry name" value="PBP2_CrgA_like"/>
    <property type="match status" value="1"/>
</dbReference>
<gene>
    <name evidence="6" type="ORF">ACFQ1Z_09095</name>
</gene>
<keyword evidence="4" id="KW-0804">Transcription</keyword>
<keyword evidence="7" id="KW-1185">Reference proteome</keyword>
<dbReference type="SUPFAM" id="SSF46785">
    <property type="entry name" value="Winged helix' DNA-binding domain"/>
    <property type="match status" value="1"/>
</dbReference>
<reference evidence="7" key="1">
    <citation type="journal article" date="2019" name="Int. J. Syst. Evol. Microbiol.">
        <title>The Global Catalogue of Microorganisms (GCM) 10K type strain sequencing project: providing services to taxonomists for standard genome sequencing and annotation.</title>
        <authorList>
            <consortium name="The Broad Institute Genomics Platform"/>
            <consortium name="The Broad Institute Genome Sequencing Center for Infectious Disease"/>
            <person name="Wu L."/>
            <person name="Ma J."/>
        </authorList>
    </citation>
    <scope>NUCLEOTIDE SEQUENCE [LARGE SCALE GENOMIC DNA]</scope>
    <source>
        <strain evidence="7">CCUG 58412</strain>
    </source>
</reference>
<dbReference type="PANTHER" id="PTHR30537">
    <property type="entry name" value="HTH-TYPE TRANSCRIPTIONAL REGULATOR"/>
    <property type="match status" value="1"/>
</dbReference>
<evidence type="ECO:0000256" key="1">
    <source>
        <dbReference type="ARBA" id="ARBA00009437"/>
    </source>
</evidence>
<dbReference type="Pfam" id="PF03466">
    <property type="entry name" value="LysR_substrate"/>
    <property type="match status" value="1"/>
</dbReference>
<dbReference type="InterPro" id="IPR036388">
    <property type="entry name" value="WH-like_DNA-bd_sf"/>
</dbReference>
<feature type="domain" description="HTH lysR-type" evidence="5">
    <location>
        <begin position="1"/>
        <end position="59"/>
    </location>
</feature>
<dbReference type="Gene3D" id="1.10.10.10">
    <property type="entry name" value="Winged helix-like DNA-binding domain superfamily/Winged helix DNA-binding domain"/>
    <property type="match status" value="1"/>
</dbReference>
<dbReference type="PROSITE" id="PS50931">
    <property type="entry name" value="HTH_LYSR"/>
    <property type="match status" value="1"/>
</dbReference>
<evidence type="ECO:0000313" key="7">
    <source>
        <dbReference type="Proteomes" id="UP001597128"/>
    </source>
</evidence>
<sequence length="298" mass="33468">MQMIRSLTMFVAVAQNMSFRKAAIDQGVSPQAVSKAVRQLETHLGLKLLHRSTRHLSLTEEGEHLFQHANPGMHMLNDALAGLEQSRQGMDGKIRLAAPLAFGNRVLMPLLAQFQALHPDIHFDLLLSDDFVDIVSLRIDIGFRTGLSPERNVISRKLGEIVSVVCAAPAYIEKFGMPTAIPELQMHRCTAFLHPQTGKELPWEILVNDEVDYIHVPSVARFNNIEAEIEAVKRGLGIGQLSEYLITQELASGALVSMLPEARVPRLGIYMYYAERIKIPVRVRRFIEFCMDKKLALH</sequence>
<dbReference type="Pfam" id="PF00126">
    <property type="entry name" value="HTH_1"/>
    <property type="match status" value="1"/>
</dbReference>
<evidence type="ECO:0000256" key="4">
    <source>
        <dbReference type="ARBA" id="ARBA00023163"/>
    </source>
</evidence>
<dbReference type="Gene3D" id="3.40.190.290">
    <property type="match status" value="1"/>
</dbReference>
<dbReference type="RefSeq" id="WP_379057072.1">
    <property type="nucleotide sequence ID" value="NZ_JBHTKB010000001.1"/>
</dbReference>
<organism evidence="6 7">
    <name type="scientific">Methylophilus luteus</name>
    <dbReference type="NCBI Taxonomy" id="640108"/>
    <lineage>
        <taxon>Bacteria</taxon>
        <taxon>Pseudomonadati</taxon>
        <taxon>Pseudomonadota</taxon>
        <taxon>Betaproteobacteria</taxon>
        <taxon>Nitrosomonadales</taxon>
        <taxon>Methylophilaceae</taxon>
        <taxon>Methylophilus</taxon>
    </lineage>
</organism>
<dbReference type="InterPro" id="IPR005119">
    <property type="entry name" value="LysR_subst-bd"/>
</dbReference>
<keyword evidence="2" id="KW-0805">Transcription regulation</keyword>
<name>A0ABW3F5I5_9PROT</name>
<evidence type="ECO:0000256" key="3">
    <source>
        <dbReference type="ARBA" id="ARBA00023125"/>
    </source>
</evidence>
<dbReference type="InterPro" id="IPR036390">
    <property type="entry name" value="WH_DNA-bd_sf"/>
</dbReference>